<dbReference type="RefSeq" id="WP_338689410.1">
    <property type="nucleotide sequence ID" value="NZ_AP024702.1"/>
</dbReference>
<sequence>MSEARDLGTQPVDALMQQWGLSNHDMVDASPEQLTHKQVQRARKGRMLTLAMMQKVTRTLNIAVWYRLKKEEREQYFEYLHKHLHSYFLQPRLRTVRKDRDGWDCSSSEPGHRLRAIRKRLGLAQWEMAKQMGVGAVTLLDWENLRRLPSGSGRRKIEAFCHEHSVPSIFAS</sequence>
<dbReference type="InterPro" id="IPR010982">
    <property type="entry name" value="Lambda_DNA-bd_dom_sf"/>
</dbReference>
<accession>A0ABM7R8E5</accession>
<keyword evidence="3" id="KW-1185">Reference proteome</keyword>
<organism evidence="2 3">
    <name type="scientific">Haloferula helveola</name>
    <dbReference type="NCBI Taxonomy" id="490095"/>
    <lineage>
        <taxon>Bacteria</taxon>
        <taxon>Pseudomonadati</taxon>
        <taxon>Verrucomicrobiota</taxon>
        <taxon>Verrucomicrobiia</taxon>
        <taxon>Verrucomicrobiales</taxon>
        <taxon>Verrucomicrobiaceae</taxon>
        <taxon>Haloferula</taxon>
    </lineage>
</organism>
<evidence type="ECO:0000313" key="3">
    <source>
        <dbReference type="Proteomes" id="UP001374893"/>
    </source>
</evidence>
<feature type="domain" description="HTH cro/C1-type" evidence="1">
    <location>
        <begin position="114"/>
        <end position="150"/>
    </location>
</feature>
<reference evidence="2 3" key="1">
    <citation type="submission" date="2021-06" db="EMBL/GenBank/DDBJ databases">
        <title>Complete genome of Haloferula helveola possessing various polysaccharide degrading enzymes.</title>
        <authorList>
            <person name="Takami H."/>
            <person name="Huang C."/>
            <person name="Hamasaki K."/>
        </authorList>
    </citation>
    <scope>NUCLEOTIDE SEQUENCE [LARGE SCALE GENOMIC DNA]</scope>
    <source>
        <strain evidence="2 3">CN-1</strain>
    </source>
</reference>
<dbReference type="InterPro" id="IPR001387">
    <property type="entry name" value="Cro/C1-type_HTH"/>
</dbReference>
<protein>
    <submittedName>
        <fullName evidence="2">XRE family transcriptional regulator</fullName>
    </submittedName>
</protein>
<dbReference type="PROSITE" id="PS50943">
    <property type="entry name" value="HTH_CROC1"/>
    <property type="match status" value="1"/>
</dbReference>
<dbReference type="CDD" id="cd00093">
    <property type="entry name" value="HTH_XRE"/>
    <property type="match status" value="1"/>
</dbReference>
<proteinExistence type="predicted"/>
<dbReference type="SUPFAM" id="SSF47413">
    <property type="entry name" value="lambda repressor-like DNA-binding domains"/>
    <property type="match status" value="1"/>
</dbReference>
<evidence type="ECO:0000313" key="2">
    <source>
        <dbReference type="EMBL" id="BCX47293.1"/>
    </source>
</evidence>
<name>A0ABM7R8E5_9BACT</name>
<evidence type="ECO:0000259" key="1">
    <source>
        <dbReference type="PROSITE" id="PS50943"/>
    </source>
</evidence>
<dbReference type="EMBL" id="AP024702">
    <property type="protein sequence ID" value="BCX47293.1"/>
    <property type="molecule type" value="Genomic_DNA"/>
</dbReference>
<dbReference type="Proteomes" id="UP001374893">
    <property type="component" value="Chromosome"/>
</dbReference>
<dbReference type="Gene3D" id="1.10.260.40">
    <property type="entry name" value="lambda repressor-like DNA-binding domains"/>
    <property type="match status" value="1"/>
</dbReference>
<gene>
    <name evidence="2" type="ORF">HAHE_12010</name>
</gene>